<dbReference type="GO" id="GO:0016139">
    <property type="term" value="P:glycoside catabolic process"/>
    <property type="evidence" value="ECO:0007669"/>
    <property type="project" value="EnsemblPlants"/>
</dbReference>
<dbReference type="OMA" id="HTFSHYS"/>
<dbReference type="Gene3D" id="3.40.50.1820">
    <property type="entry name" value="alpha/beta hydrolase"/>
    <property type="match status" value="1"/>
</dbReference>
<evidence type="ECO:0000259" key="2">
    <source>
        <dbReference type="Pfam" id="PF00561"/>
    </source>
</evidence>
<dbReference type="InterPro" id="IPR000073">
    <property type="entry name" value="AB_hydrolase_1"/>
</dbReference>
<dbReference type="InterPro" id="IPR045889">
    <property type="entry name" value="MES/HNL"/>
</dbReference>
<dbReference type="AlphaFoldDB" id="A0A0D3EGH9"/>
<dbReference type="GO" id="GO:0002213">
    <property type="term" value="P:defense response to insect"/>
    <property type="evidence" value="ECO:0007669"/>
    <property type="project" value="EnsemblPlants"/>
</dbReference>
<dbReference type="FunFam" id="3.40.50.1820:FF:000051">
    <property type="entry name" value="(S)-hydroxynitrile lyase"/>
    <property type="match status" value="1"/>
</dbReference>
<dbReference type="GO" id="GO:0046593">
    <property type="term" value="F:mandelonitrile lyase activity"/>
    <property type="evidence" value="ECO:0007669"/>
    <property type="project" value="EnsemblPlants"/>
</dbReference>
<dbReference type="PANTHER" id="PTHR10992">
    <property type="entry name" value="METHYLESTERASE FAMILY MEMBER"/>
    <property type="match status" value="1"/>
</dbReference>
<dbReference type="HOGENOM" id="CLU_046066_0_1_1"/>
<dbReference type="GO" id="GO:0080030">
    <property type="term" value="F:methyl indole-3-acetate esterase activity"/>
    <property type="evidence" value="ECO:0007669"/>
    <property type="project" value="TreeGrafter"/>
</dbReference>
<keyword evidence="4" id="KW-1185">Reference proteome</keyword>
<organism evidence="3 4">
    <name type="scientific">Brassica oleracea var. oleracea</name>
    <dbReference type="NCBI Taxonomy" id="109376"/>
    <lineage>
        <taxon>Eukaryota</taxon>
        <taxon>Viridiplantae</taxon>
        <taxon>Streptophyta</taxon>
        <taxon>Embryophyta</taxon>
        <taxon>Tracheophyta</taxon>
        <taxon>Spermatophyta</taxon>
        <taxon>Magnoliopsida</taxon>
        <taxon>eudicotyledons</taxon>
        <taxon>Gunneridae</taxon>
        <taxon>Pentapetalae</taxon>
        <taxon>rosids</taxon>
        <taxon>malvids</taxon>
        <taxon>Brassicales</taxon>
        <taxon>Brassicaceae</taxon>
        <taxon>Brassiceae</taxon>
        <taxon>Brassica</taxon>
    </lineage>
</organism>
<feature type="compositionally biased region" description="Basic and acidic residues" evidence="1">
    <location>
        <begin position="1"/>
        <end position="19"/>
    </location>
</feature>
<feature type="domain" description="AB hydrolase-1" evidence="2">
    <location>
        <begin position="49"/>
        <end position="282"/>
    </location>
</feature>
<name>A0A0D3EGH9_BRAOL</name>
<dbReference type="InterPro" id="IPR029058">
    <property type="entry name" value="AB_hydrolase_fold"/>
</dbReference>
<dbReference type="Proteomes" id="UP000032141">
    <property type="component" value="Chromosome C9"/>
</dbReference>
<sequence length="297" mass="33937">DPKKPGSERNRPEPDRRPELPGLLFTINQEPTKHTNKNRLSTVMERKQHFVLVHNAYHGAWIWFKLKPLLESAGHRVTAVELAASGIDRRPIQAVESFEEYSQPLIETLASLPENEEVILVGFSFGGINIAYAADKFPAKTKVLVFVNAFLPDTTHVPSHVLDKYMEMPGDFEDCELSSHGTMSLLKMGPKFMKNRLYQECSVQDYELAKTLHRQGSFFKEDLAKKEKFSEEGYGSVRRVYIMGKEDKAIPCDFIRWMIDNFNVSKVYEIDGGDHMVMLSKPQQLFECLSTIAFDSN</sequence>
<dbReference type="eggNOG" id="ENOG502QR2J">
    <property type="taxonomic scope" value="Eukaryota"/>
</dbReference>
<dbReference type="SUPFAM" id="SSF53474">
    <property type="entry name" value="alpha/beta-Hydrolases"/>
    <property type="match status" value="1"/>
</dbReference>
<dbReference type="GO" id="GO:0080031">
    <property type="term" value="F:methyl salicylate esterase activity"/>
    <property type="evidence" value="ECO:0007669"/>
    <property type="project" value="TreeGrafter"/>
</dbReference>
<dbReference type="EnsemblPlants" id="Bo9g172250.1">
    <property type="protein sequence ID" value="Bo9g172250.1"/>
    <property type="gene ID" value="Bo9g172250"/>
</dbReference>
<dbReference type="GO" id="GO:0080032">
    <property type="term" value="F:methyl jasmonate esterase activity"/>
    <property type="evidence" value="ECO:0007669"/>
    <property type="project" value="TreeGrafter"/>
</dbReference>
<dbReference type="Gramene" id="Bo9g172250.1">
    <property type="protein sequence ID" value="Bo9g172250.1"/>
    <property type="gene ID" value="Bo9g172250"/>
</dbReference>
<dbReference type="GO" id="GO:0009696">
    <property type="term" value="P:salicylic acid metabolic process"/>
    <property type="evidence" value="ECO:0007669"/>
    <property type="project" value="TreeGrafter"/>
</dbReference>
<dbReference type="GO" id="GO:0005634">
    <property type="term" value="C:nucleus"/>
    <property type="evidence" value="ECO:0007669"/>
    <property type="project" value="EnsemblPlants"/>
</dbReference>
<evidence type="ECO:0000256" key="1">
    <source>
        <dbReference type="SAM" id="MobiDB-lite"/>
    </source>
</evidence>
<reference evidence="3" key="2">
    <citation type="submission" date="2015-03" db="UniProtKB">
        <authorList>
            <consortium name="EnsemblPlants"/>
        </authorList>
    </citation>
    <scope>IDENTIFICATION</scope>
</reference>
<dbReference type="GO" id="GO:0009694">
    <property type="term" value="P:jasmonic acid metabolic process"/>
    <property type="evidence" value="ECO:0007669"/>
    <property type="project" value="TreeGrafter"/>
</dbReference>
<reference evidence="3 4" key="1">
    <citation type="journal article" date="2014" name="Genome Biol.">
        <title>Transcriptome and methylome profiling reveals relics of genome dominance in the mesopolyploid Brassica oleracea.</title>
        <authorList>
            <person name="Parkin I.A."/>
            <person name="Koh C."/>
            <person name="Tang H."/>
            <person name="Robinson S.J."/>
            <person name="Kagale S."/>
            <person name="Clarke W.E."/>
            <person name="Town C.D."/>
            <person name="Nixon J."/>
            <person name="Krishnakumar V."/>
            <person name="Bidwell S.L."/>
            <person name="Denoeud F."/>
            <person name="Belcram H."/>
            <person name="Links M.G."/>
            <person name="Just J."/>
            <person name="Clarke C."/>
            <person name="Bender T."/>
            <person name="Huebert T."/>
            <person name="Mason A.S."/>
            <person name="Pires J.C."/>
            <person name="Barker G."/>
            <person name="Moore J."/>
            <person name="Walley P.G."/>
            <person name="Manoli S."/>
            <person name="Batley J."/>
            <person name="Edwards D."/>
            <person name="Nelson M.N."/>
            <person name="Wang X."/>
            <person name="Paterson A.H."/>
            <person name="King G."/>
            <person name="Bancroft I."/>
            <person name="Chalhoub B."/>
            <person name="Sharpe A.G."/>
        </authorList>
    </citation>
    <scope>NUCLEOTIDE SEQUENCE</scope>
    <source>
        <strain evidence="3 4">cv. TO1000</strain>
    </source>
</reference>
<evidence type="ECO:0000313" key="4">
    <source>
        <dbReference type="Proteomes" id="UP000032141"/>
    </source>
</evidence>
<dbReference type="GO" id="GO:0005737">
    <property type="term" value="C:cytoplasm"/>
    <property type="evidence" value="ECO:0007669"/>
    <property type="project" value="EnsemblPlants"/>
</dbReference>
<dbReference type="GO" id="GO:0005886">
    <property type="term" value="C:plasma membrane"/>
    <property type="evidence" value="ECO:0007669"/>
    <property type="project" value="EnsemblPlants"/>
</dbReference>
<evidence type="ECO:0000313" key="3">
    <source>
        <dbReference type="EnsemblPlants" id="Bo9g172250.1"/>
    </source>
</evidence>
<dbReference type="GO" id="GO:0009611">
    <property type="term" value="P:response to wounding"/>
    <property type="evidence" value="ECO:0007669"/>
    <property type="project" value="EnsemblPlants"/>
</dbReference>
<proteinExistence type="predicted"/>
<dbReference type="PANTHER" id="PTHR10992:SF1013">
    <property type="entry name" value="ALPHA-HYDROXYNITRILE LYASE"/>
    <property type="match status" value="1"/>
</dbReference>
<accession>A0A0D3EGH9</accession>
<protein>
    <recommendedName>
        <fullName evidence="2">AB hydrolase-1 domain-containing protein</fullName>
    </recommendedName>
</protein>
<feature type="region of interest" description="Disordered" evidence="1">
    <location>
        <begin position="1"/>
        <end position="21"/>
    </location>
</feature>
<dbReference type="Pfam" id="PF00561">
    <property type="entry name" value="Abhydrolase_1"/>
    <property type="match status" value="1"/>
</dbReference>
<dbReference type="STRING" id="109376.A0A0D3EGH9"/>